<evidence type="ECO:0000259" key="13">
    <source>
        <dbReference type="Pfam" id="PF08345"/>
    </source>
</evidence>
<evidence type="ECO:0000256" key="8">
    <source>
        <dbReference type="ARBA" id="ARBA00023143"/>
    </source>
</evidence>
<dbReference type="InterPro" id="IPR000067">
    <property type="entry name" value="FlgMring_FliF"/>
</dbReference>
<dbReference type="EMBL" id="JAOYFC010000001">
    <property type="protein sequence ID" value="MCV6823088.1"/>
    <property type="molecule type" value="Genomic_DNA"/>
</dbReference>
<comment type="caution">
    <text evidence="14">The sequence shown here is derived from an EMBL/GenBank/DDBJ whole genome shotgun (WGS) entry which is preliminary data.</text>
</comment>
<gene>
    <name evidence="14" type="primary">fliF</name>
    <name evidence="14" type="ORF">OH136_00850</name>
</gene>
<reference evidence="14" key="1">
    <citation type="submission" date="2022-10" db="EMBL/GenBank/DDBJ databases">
        <authorList>
            <person name="Yue Y."/>
        </authorList>
    </citation>
    <scope>NUCLEOTIDE SEQUENCE</scope>
    <source>
        <strain evidence="14">Z654</strain>
    </source>
</reference>
<proteinExistence type="inferred from homology"/>
<dbReference type="Gene3D" id="3.30.300.30">
    <property type="match status" value="1"/>
</dbReference>
<evidence type="ECO:0000313" key="15">
    <source>
        <dbReference type="Proteomes" id="UP001208041"/>
    </source>
</evidence>
<comment type="similarity">
    <text evidence="3 9">Belongs to the FliF family.</text>
</comment>
<dbReference type="PRINTS" id="PR01009">
    <property type="entry name" value="FLGMRINGFLIF"/>
</dbReference>
<keyword evidence="14" id="KW-0966">Cell projection</keyword>
<evidence type="ECO:0000256" key="7">
    <source>
        <dbReference type="ARBA" id="ARBA00023136"/>
    </source>
</evidence>
<evidence type="ECO:0000256" key="5">
    <source>
        <dbReference type="ARBA" id="ARBA00022692"/>
    </source>
</evidence>
<dbReference type="PIRSF" id="PIRSF004862">
    <property type="entry name" value="FliF"/>
    <property type="match status" value="1"/>
</dbReference>
<keyword evidence="15" id="KW-1185">Reference proteome</keyword>
<comment type="function">
    <text evidence="9">The M ring may be actively involved in energy transduction.</text>
</comment>
<dbReference type="Proteomes" id="UP001208041">
    <property type="component" value="Unassembled WGS sequence"/>
</dbReference>
<keyword evidence="8 9" id="KW-0975">Bacterial flagellum</keyword>
<protein>
    <recommendedName>
        <fullName evidence="9">Flagellar M-ring protein</fullName>
    </recommendedName>
</protein>
<dbReference type="PANTHER" id="PTHR30046">
    <property type="entry name" value="FLAGELLAR M-RING PROTEIN"/>
    <property type="match status" value="1"/>
</dbReference>
<organism evidence="14 15">
    <name type="scientific">Halocynthiibacter halioticoli</name>
    <dbReference type="NCBI Taxonomy" id="2986804"/>
    <lineage>
        <taxon>Bacteria</taxon>
        <taxon>Pseudomonadati</taxon>
        <taxon>Pseudomonadota</taxon>
        <taxon>Alphaproteobacteria</taxon>
        <taxon>Rhodobacterales</taxon>
        <taxon>Paracoccaceae</taxon>
        <taxon>Halocynthiibacter</taxon>
    </lineage>
</organism>
<dbReference type="InterPro" id="IPR006182">
    <property type="entry name" value="FliF_N_dom"/>
</dbReference>
<dbReference type="AlphaFoldDB" id="A0AAE3IY85"/>
<accession>A0AAE3IY85</accession>
<evidence type="ECO:0000256" key="10">
    <source>
        <dbReference type="SAM" id="MobiDB-lite"/>
    </source>
</evidence>
<evidence type="ECO:0000259" key="12">
    <source>
        <dbReference type="Pfam" id="PF01514"/>
    </source>
</evidence>
<evidence type="ECO:0000256" key="4">
    <source>
        <dbReference type="ARBA" id="ARBA00022475"/>
    </source>
</evidence>
<keyword evidence="7 11" id="KW-0472">Membrane</keyword>
<dbReference type="InterPro" id="IPR045851">
    <property type="entry name" value="AMP-bd_C_sf"/>
</dbReference>
<keyword evidence="4" id="KW-1003">Cell membrane</keyword>
<evidence type="ECO:0000256" key="1">
    <source>
        <dbReference type="ARBA" id="ARBA00004117"/>
    </source>
</evidence>
<dbReference type="RefSeq" id="WP_263951918.1">
    <property type="nucleotide sequence ID" value="NZ_JAOYFC010000001.1"/>
</dbReference>
<feature type="transmembrane region" description="Helical" evidence="11">
    <location>
        <begin position="422"/>
        <end position="440"/>
    </location>
</feature>
<evidence type="ECO:0000256" key="9">
    <source>
        <dbReference type="PIRNR" id="PIRNR004862"/>
    </source>
</evidence>
<evidence type="ECO:0000256" key="11">
    <source>
        <dbReference type="SAM" id="Phobius"/>
    </source>
</evidence>
<name>A0AAE3IY85_9RHOB</name>
<evidence type="ECO:0000256" key="6">
    <source>
        <dbReference type="ARBA" id="ARBA00022989"/>
    </source>
</evidence>
<dbReference type="Pfam" id="PF01514">
    <property type="entry name" value="YscJ_FliF"/>
    <property type="match status" value="1"/>
</dbReference>
<sequence>MQQFLALWQSLSMPRKISVVAATLAMFSAVLMISRVASSTSMSLLYAGLEPGSAGEVVAALEQRSAPYEVRGSAIYVDSQLRDELRLSLAADGLPENGAQGYELLDSLTGIGTTSQMFDAAYWRAKEGELARTILASSSYKSARVHLSNMVKQPFSRDGDRTASVTVKAQSTVTPDQARALRFLVASAVSGLMPENVSVIDGRIGKVIGAENEDHGFQNPDERAKDIKNRVLRIIAARVGPENVAVEVSVEADMDSESIVSREFDPESRVAISTEIEERTAKSNDVRGSAVTVASNLPDGDAGAKDDNRSSEDRESKERTNYEVSETKREVLKAPGAIKKITVAVLVDAVHTVDEKGNESTAPRSQEELDALRDLVASAVGYDESRGDVITIKSMVFEKTAELGTVADVDILTTMGINLTQIVQLVLLGLVAMIAILFVIRPFFLGKHNVGQAGETLELPNELTREQRQNAPISGEIDDGSLPIHQMNTIAEFDSGNEFEPLPELNVASGYVGQTEPSDPVARLRKMIEERQEETVATLKNWMEEGETT</sequence>
<comment type="subcellular location">
    <subcellularLocation>
        <location evidence="1 9">Bacterial flagellum basal body</location>
    </subcellularLocation>
    <subcellularLocation>
        <location evidence="2">Cell membrane</location>
        <topology evidence="2">Multi-pass membrane protein</topology>
    </subcellularLocation>
</comment>
<dbReference type="GO" id="GO:0071973">
    <property type="term" value="P:bacterial-type flagellum-dependent cell motility"/>
    <property type="evidence" value="ECO:0007669"/>
    <property type="project" value="InterPro"/>
</dbReference>
<feature type="domain" description="Flagellar M-ring N-terminal" evidence="12">
    <location>
        <begin position="38"/>
        <end position="203"/>
    </location>
</feature>
<feature type="compositionally biased region" description="Basic and acidic residues" evidence="10">
    <location>
        <begin position="302"/>
        <end position="326"/>
    </location>
</feature>
<feature type="region of interest" description="Disordered" evidence="10">
    <location>
        <begin position="280"/>
        <end position="326"/>
    </location>
</feature>
<dbReference type="NCBIfam" id="TIGR00206">
    <property type="entry name" value="fliF"/>
    <property type="match status" value="1"/>
</dbReference>
<evidence type="ECO:0000313" key="14">
    <source>
        <dbReference type="EMBL" id="MCV6823088.1"/>
    </source>
</evidence>
<evidence type="ECO:0000256" key="2">
    <source>
        <dbReference type="ARBA" id="ARBA00004651"/>
    </source>
</evidence>
<dbReference type="InterPro" id="IPR013556">
    <property type="entry name" value="Flag_M-ring_C"/>
</dbReference>
<keyword evidence="14" id="KW-0969">Cilium</keyword>
<dbReference type="GO" id="GO:0009431">
    <property type="term" value="C:bacterial-type flagellum basal body, MS ring"/>
    <property type="evidence" value="ECO:0007669"/>
    <property type="project" value="InterPro"/>
</dbReference>
<feature type="domain" description="Flagellar M-ring C-terminal" evidence="13">
    <location>
        <begin position="238"/>
        <end position="397"/>
    </location>
</feature>
<dbReference type="GO" id="GO:0005886">
    <property type="term" value="C:plasma membrane"/>
    <property type="evidence" value="ECO:0007669"/>
    <property type="project" value="UniProtKB-SubCell"/>
</dbReference>
<keyword evidence="14" id="KW-0282">Flagellum</keyword>
<dbReference type="GO" id="GO:0003774">
    <property type="term" value="F:cytoskeletal motor activity"/>
    <property type="evidence" value="ECO:0007669"/>
    <property type="project" value="InterPro"/>
</dbReference>
<keyword evidence="5 11" id="KW-0812">Transmembrane</keyword>
<dbReference type="PANTHER" id="PTHR30046:SF0">
    <property type="entry name" value="FLAGELLAR M-RING PROTEIN"/>
    <property type="match status" value="1"/>
</dbReference>
<keyword evidence="6 11" id="KW-1133">Transmembrane helix</keyword>
<evidence type="ECO:0000256" key="3">
    <source>
        <dbReference type="ARBA" id="ARBA00007971"/>
    </source>
</evidence>
<dbReference type="InterPro" id="IPR043427">
    <property type="entry name" value="YscJ/FliF"/>
</dbReference>
<dbReference type="Pfam" id="PF08345">
    <property type="entry name" value="YscJ_FliF_C"/>
    <property type="match status" value="1"/>
</dbReference>